<keyword evidence="5" id="KW-1133">Transmembrane helix</keyword>
<evidence type="ECO:0000256" key="5">
    <source>
        <dbReference type="SAM" id="Phobius"/>
    </source>
</evidence>
<evidence type="ECO:0000313" key="6">
    <source>
        <dbReference type="EMBL" id="CCX30542.1"/>
    </source>
</evidence>
<sequence length="544" mass="60965">MATRETDIAVIGGGLSGIALGSYLRMLYPDTTFHIYEREYSMGGTWHINQYPGCACDVPSSLYSFSFAQTSSWSKAYPSAPELKTYALSVASTYNLPERTSLRTEVLNAAWDDTTSRWIVHLWDLNSNETYKHISKILFNCAGFLITPYTPPFPGRDIFTGPQIHSARWDPKVSLEGKKVAVIGNGCTASQLVPSIAPEVAHLIQFMRSAHWIQPPIMLPQIKALTWVMNQLPIFQQIHRFLVFLYAESDFSVQSPGRFGKFRRTFKANWVKRYMLKKSPKKYHHLLIPDFEIACKRRIYDSEPSYLSCLHNDNVELTKDCVERLTETGVVAAGREIPVDVVIYATGFATGDIMQGLKIAGRDGKDLGTEWKENGGAGAYEQTAVSGWPNFFMVLGPNSATGHTSALMAAENTILFALRVLDPVLKGEAISVEPTKQAEISYVNSVQSALKGSVFEKGCSSWYRNKETGWNASIYPWSQVTYWWRSLFVQKKDWIVKWIKPQQKKLGGMWVLAAVTVLFAVLAAGSVNTLSTALKMMVLTIKRD</sequence>
<dbReference type="AlphaFoldDB" id="U4LG76"/>
<dbReference type="Proteomes" id="UP000018144">
    <property type="component" value="Unassembled WGS sequence"/>
</dbReference>
<dbReference type="Gene3D" id="3.50.50.60">
    <property type="entry name" value="FAD/NAD(P)-binding domain"/>
    <property type="match status" value="2"/>
</dbReference>
<dbReference type="PANTHER" id="PTHR42877:SF5">
    <property type="entry name" value="L-ORNITHINE N(5)-MONOOXYGENASE-RELATED"/>
    <property type="match status" value="1"/>
</dbReference>
<dbReference type="eggNOG" id="KOG1399">
    <property type="taxonomic scope" value="Eukaryota"/>
</dbReference>
<keyword evidence="5" id="KW-0472">Membrane</keyword>
<keyword evidence="3" id="KW-0274">FAD</keyword>
<reference evidence="6 7" key="1">
    <citation type="journal article" date="2013" name="PLoS Genet.">
        <title>The genome and development-dependent transcriptomes of Pyronema confluens: a window into fungal evolution.</title>
        <authorList>
            <person name="Traeger S."/>
            <person name="Altegoer F."/>
            <person name="Freitag M."/>
            <person name="Gabaldon T."/>
            <person name="Kempken F."/>
            <person name="Kumar A."/>
            <person name="Marcet-Houben M."/>
            <person name="Poggeler S."/>
            <person name="Stajich J.E."/>
            <person name="Nowrousian M."/>
        </authorList>
    </citation>
    <scope>NUCLEOTIDE SEQUENCE [LARGE SCALE GENOMIC DNA]</scope>
    <source>
        <strain evidence="7">CBS 100304</strain>
        <tissue evidence="6">Vegetative mycelium</tissue>
    </source>
</reference>
<proteinExistence type="inferred from homology"/>
<dbReference type="PANTHER" id="PTHR42877">
    <property type="entry name" value="L-ORNITHINE N(5)-MONOOXYGENASE-RELATED"/>
    <property type="match status" value="1"/>
</dbReference>
<organism evidence="6 7">
    <name type="scientific">Pyronema omphalodes (strain CBS 100304)</name>
    <name type="common">Pyronema confluens</name>
    <dbReference type="NCBI Taxonomy" id="1076935"/>
    <lineage>
        <taxon>Eukaryota</taxon>
        <taxon>Fungi</taxon>
        <taxon>Dikarya</taxon>
        <taxon>Ascomycota</taxon>
        <taxon>Pezizomycotina</taxon>
        <taxon>Pezizomycetes</taxon>
        <taxon>Pezizales</taxon>
        <taxon>Pyronemataceae</taxon>
        <taxon>Pyronema</taxon>
    </lineage>
</organism>
<evidence type="ECO:0000256" key="4">
    <source>
        <dbReference type="ARBA" id="ARBA00023002"/>
    </source>
</evidence>
<keyword evidence="5" id="KW-0812">Transmembrane</keyword>
<dbReference type="EMBL" id="HF935442">
    <property type="protein sequence ID" value="CCX30542.1"/>
    <property type="molecule type" value="Genomic_DNA"/>
</dbReference>
<dbReference type="InterPro" id="IPR051209">
    <property type="entry name" value="FAD-bind_Monooxygenase_sf"/>
</dbReference>
<dbReference type="Pfam" id="PF00743">
    <property type="entry name" value="FMO-like"/>
    <property type="match status" value="1"/>
</dbReference>
<dbReference type="OMA" id="GCQSWYI"/>
<dbReference type="GO" id="GO:0050660">
    <property type="term" value="F:flavin adenine dinucleotide binding"/>
    <property type="evidence" value="ECO:0007669"/>
    <property type="project" value="InterPro"/>
</dbReference>
<dbReference type="GO" id="GO:0050661">
    <property type="term" value="F:NADP binding"/>
    <property type="evidence" value="ECO:0007669"/>
    <property type="project" value="InterPro"/>
</dbReference>
<comment type="similarity">
    <text evidence="1">Belongs to the FAD-binding monooxygenase family.</text>
</comment>
<gene>
    <name evidence="6" type="ORF">PCON_08741</name>
</gene>
<dbReference type="STRING" id="1076935.U4LG76"/>
<evidence type="ECO:0000256" key="1">
    <source>
        <dbReference type="ARBA" id="ARBA00010139"/>
    </source>
</evidence>
<evidence type="ECO:0000256" key="2">
    <source>
        <dbReference type="ARBA" id="ARBA00022630"/>
    </source>
</evidence>
<evidence type="ECO:0000256" key="3">
    <source>
        <dbReference type="ARBA" id="ARBA00022827"/>
    </source>
</evidence>
<keyword evidence="2" id="KW-0285">Flavoprotein</keyword>
<feature type="transmembrane region" description="Helical" evidence="5">
    <location>
        <begin position="509"/>
        <end position="534"/>
    </location>
</feature>
<keyword evidence="7" id="KW-1185">Reference proteome</keyword>
<keyword evidence="4" id="KW-0560">Oxidoreductase</keyword>
<dbReference type="SUPFAM" id="SSF51905">
    <property type="entry name" value="FAD/NAD(P)-binding domain"/>
    <property type="match status" value="2"/>
</dbReference>
<protein>
    <submittedName>
        <fullName evidence="6">Similar to Uncharacterized monooxygenase Mb0916 acc. no. P64746</fullName>
    </submittedName>
</protein>
<evidence type="ECO:0000313" key="7">
    <source>
        <dbReference type="Proteomes" id="UP000018144"/>
    </source>
</evidence>
<name>U4LG76_PYROM</name>
<dbReference type="InterPro" id="IPR036188">
    <property type="entry name" value="FAD/NAD-bd_sf"/>
</dbReference>
<keyword evidence="6" id="KW-0503">Monooxygenase</keyword>
<dbReference type="OrthoDB" id="74360at2759"/>
<dbReference type="InterPro" id="IPR020946">
    <property type="entry name" value="Flavin_mOase-like"/>
</dbReference>
<dbReference type="GO" id="GO:0004499">
    <property type="term" value="F:N,N-dimethylaniline monooxygenase activity"/>
    <property type="evidence" value="ECO:0007669"/>
    <property type="project" value="InterPro"/>
</dbReference>
<accession>U4LG76</accession>